<evidence type="ECO:0000256" key="6">
    <source>
        <dbReference type="ARBA" id="ARBA00023139"/>
    </source>
</evidence>
<dbReference type="Pfam" id="PF05504">
    <property type="entry name" value="Spore_GerAC"/>
    <property type="match status" value="1"/>
</dbReference>
<dbReference type="RefSeq" id="WP_098679286.1">
    <property type="nucleotide sequence ID" value="NZ_NVCU01000160.1"/>
</dbReference>
<protein>
    <submittedName>
        <fullName evidence="10">Spore gernimation protein GerH</fullName>
    </submittedName>
</protein>
<dbReference type="Gene3D" id="3.30.300.210">
    <property type="entry name" value="Nutrient germinant receptor protein C, domain 3"/>
    <property type="match status" value="1"/>
</dbReference>
<evidence type="ECO:0000256" key="2">
    <source>
        <dbReference type="ARBA" id="ARBA00007886"/>
    </source>
</evidence>
<comment type="subcellular location">
    <subcellularLocation>
        <location evidence="1">Membrane</location>
        <topology evidence="1">Lipid-anchor</topology>
    </subcellularLocation>
</comment>
<feature type="domain" description="Spore germination protein N-terminal" evidence="9">
    <location>
        <begin position="30"/>
        <end position="191"/>
    </location>
</feature>
<evidence type="ECO:0000256" key="7">
    <source>
        <dbReference type="ARBA" id="ARBA00023288"/>
    </source>
</evidence>
<dbReference type="PANTHER" id="PTHR35789:SF1">
    <property type="entry name" value="SPORE GERMINATION PROTEIN B3"/>
    <property type="match status" value="1"/>
</dbReference>
<dbReference type="GO" id="GO:0016020">
    <property type="term" value="C:membrane"/>
    <property type="evidence" value="ECO:0007669"/>
    <property type="project" value="UniProtKB-SubCell"/>
</dbReference>
<dbReference type="PANTHER" id="PTHR35789">
    <property type="entry name" value="SPORE GERMINATION PROTEIN B3"/>
    <property type="match status" value="1"/>
</dbReference>
<dbReference type="NCBIfam" id="TIGR02887">
    <property type="entry name" value="spore_ger_x_C"/>
    <property type="match status" value="1"/>
</dbReference>
<organism evidence="10 11">
    <name type="scientific">Bacillus thuringiensis</name>
    <dbReference type="NCBI Taxonomy" id="1428"/>
    <lineage>
        <taxon>Bacteria</taxon>
        <taxon>Bacillati</taxon>
        <taxon>Bacillota</taxon>
        <taxon>Bacilli</taxon>
        <taxon>Bacillales</taxon>
        <taxon>Bacillaceae</taxon>
        <taxon>Bacillus</taxon>
        <taxon>Bacillus cereus group</taxon>
    </lineage>
</organism>
<proteinExistence type="inferred from homology"/>
<dbReference type="GO" id="GO:0009847">
    <property type="term" value="P:spore germination"/>
    <property type="evidence" value="ECO:0007669"/>
    <property type="project" value="InterPro"/>
</dbReference>
<dbReference type="AlphaFoldDB" id="A0A9X7G130"/>
<keyword evidence="5" id="KW-0472">Membrane</keyword>
<evidence type="ECO:0000256" key="3">
    <source>
        <dbReference type="ARBA" id="ARBA00022544"/>
    </source>
</evidence>
<evidence type="ECO:0000313" key="11">
    <source>
        <dbReference type="Proteomes" id="UP000225910"/>
    </source>
</evidence>
<comment type="similarity">
    <text evidence="2">Belongs to the GerABKC lipoprotein family.</text>
</comment>
<feature type="domain" description="Spore germination GerAC-like C-terminal" evidence="8">
    <location>
        <begin position="200"/>
        <end position="359"/>
    </location>
</feature>
<evidence type="ECO:0000256" key="4">
    <source>
        <dbReference type="ARBA" id="ARBA00022729"/>
    </source>
</evidence>
<dbReference type="InterPro" id="IPR008844">
    <property type="entry name" value="Spore_GerAC-like"/>
</dbReference>
<name>A0A9X7G130_BACTU</name>
<evidence type="ECO:0000313" key="10">
    <source>
        <dbReference type="EMBL" id="PFT88338.1"/>
    </source>
</evidence>
<dbReference type="Pfam" id="PF25198">
    <property type="entry name" value="Spore_GerAC_N"/>
    <property type="match status" value="1"/>
</dbReference>
<sequence>MEKNMKNKRKLILIASFASICILTGCLPKMIIDDVQLIQGVIVDRIKDQIKTTVICSLKRKGHQVQTFEGSSHTVKMGRINSSLESENDFETGQLRIALATKKFVKQDITELYEYLLRDSRIGHTVYLGIIDGKVKGFFSQKSYGRDNAVISLKKMLEHNMETGIVPTDNLHANIYRYYEEGQDTFIPIVKNSDGKIKITGLALFNKKKYRGELNLQEMYIFKGLIEKHKLDSHQFKIRNGYVLVNTIRSSPSYCIRMKNGRPFFYIKVKFDARLQEVSTNINLNQKQNVKKIEKSIEKELQVESENMIKKLQNINVDPLGFGVKLKHKYRGFSLKKWRSIYQNVPIDVEYRVNITNSGIVE</sequence>
<dbReference type="EMBL" id="NVCU01000160">
    <property type="protein sequence ID" value="PFT88338.1"/>
    <property type="molecule type" value="Genomic_DNA"/>
</dbReference>
<reference evidence="10 11" key="1">
    <citation type="submission" date="2017-09" db="EMBL/GenBank/DDBJ databases">
        <title>Large-scale bioinformatics analysis of Bacillus genomes uncovers conserved roles of natural products in bacterial physiology.</title>
        <authorList>
            <consortium name="Agbiome Team Llc"/>
            <person name="Bleich R.M."/>
            <person name="Grubbs K.J."/>
            <person name="Santa Maria K.C."/>
            <person name="Allen S.E."/>
            <person name="Farag S."/>
            <person name="Shank E.A."/>
            <person name="Bowers A."/>
        </authorList>
    </citation>
    <scope>NUCLEOTIDE SEQUENCE [LARGE SCALE GENOMIC DNA]</scope>
    <source>
        <strain evidence="10 11">AFS064137</strain>
    </source>
</reference>
<keyword evidence="3" id="KW-0309">Germination</keyword>
<gene>
    <name evidence="10" type="ORF">COK81_18860</name>
</gene>
<evidence type="ECO:0000256" key="5">
    <source>
        <dbReference type="ARBA" id="ARBA00023136"/>
    </source>
</evidence>
<dbReference type="InterPro" id="IPR038501">
    <property type="entry name" value="Spore_GerAC_C_sf"/>
</dbReference>
<dbReference type="Proteomes" id="UP000225910">
    <property type="component" value="Unassembled WGS sequence"/>
</dbReference>
<keyword evidence="4" id="KW-0732">Signal</keyword>
<evidence type="ECO:0000256" key="1">
    <source>
        <dbReference type="ARBA" id="ARBA00004635"/>
    </source>
</evidence>
<evidence type="ECO:0000259" key="8">
    <source>
        <dbReference type="Pfam" id="PF05504"/>
    </source>
</evidence>
<dbReference type="InterPro" id="IPR046953">
    <property type="entry name" value="Spore_GerAC-like_C"/>
</dbReference>
<dbReference type="PROSITE" id="PS51257">
    <property type="entry name" value="PROKAR_LIPOPROTEIN"/>
    <property type="match status" value="1"/>
</dbReference>
<keyword evidence="7" id="KW-0449">Lipoprotein</keyword>
<evidence type="ECO:0000259" key="9">
    <source>
        <dbReference type="Pfam" id="PF25198"/>
    </source>
</evidence>
<accession>A0A9X7G130</accession>
<dbReference type="InterPro" id="IPR057336">
    <property type="entry name" value="GerAC_N"/>
</dbReference>
<comment type="caution">
    <text evidence="10">The sequence shown here is derived from an EMBL/GenBank/DDBJ whole genome shotgun (WGS) entry which is preliminary data.</text>
</comment>
<keyword evidence="6" id="KW-0564">Palmitate</keyword>